<feature type="domain" description="Transposase IS701-like DDE" evidence="1">
    <location>
        <begin position="3"/>
        <end position="309"/>
    </location>
</feature>
<sequence length="430" mass="46630">MARSDQRAKGETYLRGLLLDGRRKSMQPMAERLGVDHQGLQQFVTTSTWDTDAVRARLARTAVEAIGPVAWAVDDSGFPKDGTNSPGVARQYSGTLGKVANCQIGVSVHAVTDTASCPLHWRLFLPESWDTAKAGPAAIKAANATRRRTLKNGPRATAAAGGPTGAEVEVDVRAVTEAARTRRDRSGIPEDEGHRPKWILVVEMLDKLAGHGLRPPVLVADAGYGDNSRFRAALDNRDIAYSVQLQGEALAHAGEAVPAAQDWPGTGRCGRPPADTPVYPDEPVSLARHVAAAGREAALTLTWREGSKGALSSQFVFLRVRPAGHRVPRDGEDGVLPERWLIAQWPDGEPEPVTYWLSSLPAGTGAVDLVRYAKIRWRIEHDYRELKTGLGLDHFEGRSWQGWHRHVTLVTAAHLFLTLLRGDPKAAAPA</sequence>
<comment type="caution">
    <text evidence="2">The sequence shown here is derived from an EMBL/GenBank/DDBJ whole genome shotgun (WGS) entry which is preliminary data.</text>
</comment>
<accession>A0A2T0SXK4</accession>
<protein>
    <submittedName>
        <fullName evidence="2">SRSO17 transposase</fullName>
    </submittedName>
</protein>
<dbReference type="Proteomes" id="UP000239494">
    <property type="component" value="Unassembled WGS sequence"/>
</dbReference>
<name>A0A2T0SXK4_9PSEU</name>
<gene>
    <name evidence="2" type="ORF">CLV43_109340</name>
</gene>
<dbReference type="InterPro" id="IPR039365">
    <property type="entry name" value="IS701-like"/>
</dbReference>
<evidence type="ECO:0000313" key="2">
    <source>
        <dbReference type="EMBL" id="PRY38120.1"/>
    </source>
</evidence>
<proteinExistence type="predicted"/>
<dbReference type="SUPFAM" id="SSF53098">
    <property type="entry name" value="Ribonuclease H-like"/>
    <property type="match status" value="1"/>
</dbReference>
<reference evidence="2 3" key="1">
    <citation type="submission" date="2018-03" db="EMBL/GenBank/DDBJ databases">
        <title>Genomic Encyclopedia of Archaeal and Bacterial Type Strains, Phase II (KMG-II): from individual species to whole genera.</title>
        <authorList>
            <person name="Goeker M."/>
        </authorList>
    </citation>
    <scope>NUCLEOTIDE SEQUENCE [LARGE SCALE GENOMIC DNA]</scope>
    <source>
        <strain evidence="2 3">DSM 44720</strain>
    </source>
</reference>
<dbReference type="PANTHER" id="PTHR33627">
    <property type="entry name" value="TRANSPOSASE"/>
    <property type="match status" value="1"/>
</dbReference>
<dbReference type="AlphaFoldDB" id="A0A2T0SXK4"/>
<dbReference type="Pfam" id="PF13546">
    <property type="entry name" value="DDE_5"/>
    <property type="match status" value="1"/>
</dbReference>
<keyword evidence="3" id="KW-1185">Reference proteome</keyword>
<organism evidence="2 3">
    <name type="scientific">Umezawaea tangerina</name>
    <dbReference type="NCBI Taxonomy" id="84725"/>
    <lineage>
        <taxon>Bacteria</taxon>
        <taxon>Bacillati</taxon>
        <taxon>Actinomycetota</taxon>
        <taxon>Actinomycetes</taxon>
        <taxon>Pseudonocardiales</taxon>
        <taxon>Pseudonocardiaceae</taxon>
        <taxon>Umezawaea</taxon>
    </lineage>
</organism>
<evidence type="ECO:0000313" key="3">
    <source>
        <dbReference type="Proteomes" id="UP000239494"/>
    </source>
</evidence>
<dbReference type="InterPro" id="IPR012337">
    <property type="entry name" value="RNaseH-like_sf"/>
</dbReference>
<dbReference type="InterPro" id="IPR038721">
    <property type="entry name" value="IS701-like_DDE_dom"/>
</dbReference>
<dbReference type="PANTHER" id="PTHR33627:SF1">
    <property type="entry name" value="TRANSPOSASE"/>
    <property type="match status" value="1"/>
</dbReference>
<dbReference type="EMBL" id="PVTF01000009">
    <property type="protein sequence ID" value="PRY38120.1"/>
    <property type="molecule type" value="Genomic_DNA"/>
</dbReference>
<evidence type="ECO:0000259" key="1">
    <source>
        <dbReference type="Pfam" id="PF13546"/>
    </source>
</evidence>